<dbReference type="RefSeq" id="WP_112746325.1">
    <property type="nucleotide sequence ID" value="NZ_QMFY01000003.1"/>
</dbReference>
<evidence type="ECO:0000313" key="5">
    <source>
        <dbReference type="EMBL" id="RAW01585.1"/>
    </source>
</evidence>
<comment type="caution">
    <text evidence="5">The sequence shown here is derived from an EMBL/GenBank/DDBJ whole genome shotgun (WGS) entry which is preliminary data.</text>
</comment>
<accession>A0A364Y5S9</accession>
<dbReference type="SUPFAM" id="SSF52540">
    <property type="entry name" value="P-loop containing nucleoside triphosphate hydrolases"/>
    <property type="match status" value="1"/>
</dbReference>
<dbReference type="InterPro" id="IPR003593">
    <property type="entry name" value="AAA+_ATPase"/>
</dbReference>
<evidence type="ECO:0000313" key="6">
    <source>
        <dbReference type="Proteomes" id="UP000251889"/>
    </source>
</evidence>
<keyword evidence="2" id="KW-0547">Nucleotide-binding</keyword>
<dbReference type="Pfam" id="PF00004">
    <property type="entry name" value="AAA"/>
    <property type="match status" value="1"/>
</dbReference>
<dbReference type="SMART" id="SM00382">
    <property type="entry name" value="AAA"/>
    <property type="match status" value="1"/>
</dbReference>
<dbReference type="Pfam" id="PF22977">
    <property type="entry name" value="WHD"/>
    <property type="match status" value="1"/>
</dbReference>
<evidence type="ECO:0000256" key="3">
    <source>
        <dbReference type="ARBA" id="ARBA00022840"/>
    </source>
</evidence>
<dbReference type="Gene3D" id="3.40.50.300">
    <property type="entry name" value="P-loop containing nucleotide triphosphate hydrolases"/>
    <property type="match status" value="1"/>
</dbReference>
<dbReference type="GO" id="GO:0016887">
    <property type="term" value="F:ATP hydrolysis activity"/>
    <property type="evidence" value="ECO:0007669"/>
    <property type="project" value="InterPro"/>
</dbReference>
<name>A0A364Y5S9_9BACT</name>
<dbReference type="PANTHER" id="PTHR23073">
    <property type="entry name" value="26S PROTEASOME REGULATORY SUBUNIT"/>
    <property type="match status" value="1"/>
</dbReference>
<dbReference type="InterPro" id="IPR050221">
    <property type="entry name" value="26S_Proteasome_ATPase"/>
</dbReference>
<reference evidence="5 6" key="1">
    <citation type="submission" date="2018-06" db="EMBL/GenBank/DDBJ databases">
        <title>Chryseolinea flavus sp. nov., a member of the phylum Bacteroidetes isolated from soil.</title>
        <authorList>
            <person name="Li Y."/>
            <person name="Wang J."/>
        </authorList>
    </citation>
    <scope>NUCLEOTIDE SEQUENCE [LARGE SCALE GENOMIC DNA]</scope>
    <source>
        <strain evidence="5 6">SDU1-6</strain>
    </source>
</reference>
<evidence type="ECO:0000256" key="2">
    <source>
        <dbReference type="ARBA" id="ARBA00022741"/>
    </source>
</evidence>
<protein>
    <submittedName>
        <fullName evidence="5">ATP-binding protein</fullName>
    </submittedName>
</protein>
<evidence type="ECO:0000259" key="4">
    <source>
        <dbReference type="SMART" id="SM00382"/>
    </source>
</evidence>
<dbReference type="InterPro" id="IPR003959">
    <property type="entry name" value="ATPase_AAA_core"/>
</dbReference>
<keyword evidence="3 5" id="KW-0067">ATP-binding</keyword>
<keyword evidence="6" id="KW-1185">Reference proteome</keyword>
<dbReference type="EMBL" id="QMFY01000003">
    <property type="protein sequence ID" value="RAW01585.1"/>
    <property type="molecule type" value="Genomic_DNA"/>
</dbReference>
<dbReference type="AlphaFoldDB" id="A0A364Y5S9"/>
<dbReference type="Proteomes" id="UP000251889">
    <property type="component" value="Unassembled WGS sequence"/>
</dbReference>
<dbReference type="InterPro" id="IPR027417">
    <property type="entry name" value="P-loop_NTPase"/>
</dbReference>
<evidence type="ECO:0000256" key="1">
    <source>
        <dbReference type="ARBA" id="ARBA00006914"/>
    </source>
</evidence>
<dbReference type="CDD" id="cd19481">
    <property type="entry name" value="RecA-like_protease"/>
    <property type="match status" value="1"/>
</dbReference>
<proteinExistence type="inferred from homology"/>
<dbReference type="OrthoDB" id="7438987at2"/>
<comment type="similarity">
    <text evidence="1">Belongs to the AAA ATPase family.</text>
</comment>
<organism evidence="5 6">
    <name type="scientific">Pseudochryseolinea flava</name>
    <dbReference type="NCBI Taxonomy" id="2059302"/>
    <lineage>
        <taxon>Bacteria</taxon>
        <taxon>Pseudomonadati</taxon>
        <taxon>Bacteroidota</taxon>
        <taxon>Cytophagia</taxon>
        <taxon>Cytophagales</taxon>
        <taxon>Fulvivirgaceae</taxon>
        <taxon>Pseudochryseolinea</taxon>
    </lineage>
</organism>
<gene>
    <name evidence="5" type="ORF">DQQ10_07965</name>
</gene>
<dbReference type="InterPro" id="IPR054472">
    <property type="entry name" value="WHD"/>
</dbReference>
<dbReference type="GO" id="GO:0005524">
    <property type="term" value="F:ATP binding"/>
    <property type="evidence" value="ECO:0007669"/>
    <property type="project" value="UniProtKB-KW"/>
</dbReference>
<sequence>MVTERYKQNAQHIQEDLLWLEKIITLRFEIHHGKKSENTTLPSAPKFKGESFYKEITSKFKFTAAERVVLLLALIPHIKPYFLDDVWIRISAPGKIEGDKLQKVGTMPSVDLALFLLAGDDLEKRFYYRKIFDQESFMRTAGILIMENESADTPFLQQPIRITPDYLHLLTDGKDYKPDFSISFPAKRITTNRSMEDLILNSRTLEQVKEIKSWITHGKTLLDDWGLGDKLAPGYKILFYGPPGTGKTFTAALIGRDTGLDVYRVDLSMVVSKYIGETEKNLSKIFDIANNRDWILFFDEADALFGKRTELRDAHDRYANQEVSFLLQKVEEHNGVVILSSNLRANIDEAFMRRFQNTIYFPMPSVEERLRIWQQGFSVKSKLDKSISLEHFSDKYELSGGAIMNVIRYASLKALEQQKYTIQLKDMVNGIAREFSKEGRTI</sequence>
<feature type="domain" description="AAA+ ATPase" evidence="4">
    <location>
        <begin position="233"/>
        <end position="365"/>
    </location>
</feature>